<dbReference type="GO" id="GO:0009306">
    <property type="term" value="P:protein secretion"/>
    <property type="evidence" value="ECO:0007669"/>
    <property type="project" value="InterPro"/>
</dbReference>
<dbReference type="EMBL" id="WUBI01000001">
    <property type="protein sequence ID" value="MWV43424.1"/>
    <property type="molecule type" value="Genomic_DNA"/>
</dbReference>
<gene>
    <name evidence="1" type="ORF">GRF59_07235</name>
</gene>
<dbReference type="InterPro" id="IPR022536">
    <property type="entry name" value="EspC"/>
</dbReference>
<evidence type="ECO:0000313" key="2">
    <source>
        <dbReference type="Proteomes" id="UP000460318"/>
    </source>
</evidence>
<dbReference type="AlphaFoldDB" id="A0A7X3IGC2"/>
<accession>A0A7X3IGC2</accession>
<dbReference type="RefSeq" id="WP_160496932.1">
    <property type="nucleotide sequence ID" value="NZ_WUBI01000001.1"/>
</dbReference>
<organism evidence="1 2">
    <name type="scientific">Paenibacillus dendrobii</name>
    <dbReference type="NCBI Taxonomy" id="2691084"/>
    <lineage>
        <taxon>Bacteria</taxon>
        <taxon>Bacillati</taxon>
        <taxon>Bacillota</taxon>
        <taxon>Bacilli</taxon>
        <taxon>Bacillales</taxon>
        <taxon>Paenibacillaceae</taxon>
        <taxon>Paenibacillus</taxon>
    </lineage>
</organism>
<sequence length="396" mass="40795">MRISVEPEALRALSRQLEQSSEQIRQITASLNQALGSLIWETSIRQSLLNQWQAANQQGEQLYALLNELGRNVLKKAGQFQTADQQHHSILGSSAFYHSPVASFRATSIQGENSILPGYGGSNIPISNPSSAVTAVQEQGEGENGVDVGWGYEGPTTAGWATLGYGALMLGTMVKSGFNVNMRNNGSVATIKGARSAFALNEGIKGTRYTLNNAAKNPQVWKFVDPKIAAKESLSIKGIGGKLGYAGLLFDTGVSGFQDYKRGGASRAAASVLVNGSLGLGTLASSAAIGAAVGSAVPVAGTAVGAVVGLASGVVISAVTDIEINGKSLKTYAVDGVDAAIDGTVEGAKAAAEGVSHAAKETLQVVSDSVKAVSQGASELAEQVKNKMGRIGRIFA</sequence>
<comment type="caution">
    <text evidence="1">The sequence shown here is derived from an EMBL/GenBank/DDBJ whole genome shotgun (WGS) entry which is preliminary data.</text>
</comment>
<dbReference type="SUPFAM" id="SSF140453">
    <property type="entry name" value="EsxAB dimer-like"/>
    <property type="match status" value="1"/>
</dbReference>
<reference evidence="1 2" key="1">
    <citation type="submission" date="2019-12" db="EMBL/GenBank/DDBJ databases">
        <title>Paenibacillus sp. nov., an endophytic bacterium isolated from the stem of Dendrobium.</title>
        <authorList>
            <person name="Zhao R."/>
        </authorList>
    </citation>
    <scope>NUCLEOTIDE SEQUENCE [LARGE SCALE GENOMIC DNA]</scope>
    <source>
        <strain evidence="1 2">HJL G12</strain>
    </source>
</reference>
<dbReference type="InterPro" id="IPR036689">
    <property type="entry name" value="ESAT-6-like_sf"/>
</dbReference>
<protein>
    <submittedName>
        <fullName evidence="1">WXG100 family type VII secretion target</fullName>
    </submittedName>
</protein>
<evidence type="ECO:0000313" key="1">
    <source>
        <dbReference type="EMBL" id="MWV43424.1"/>
    </source>
</evidence>
<dbReference type="Proteomes" id="UP000460318">
    <property type="component" value="Unassembled WGS sequence"/>
</dbReference>
<dbReference type="Pfam" id="PF10824">
    <property type="entry name" value="T7SS_ESX_EspC"/>
    <property type="match status" value="1"/>
</dbReference>
<dbReference type="Gene3D" id="1.10.287.1060">
    <property type="entry name" value="ESAT-6-like"/>
    <property type="match status" value="1"/>
</dbReference>
<proteinExistence type="predicted"/>
<keyword evidence="2" id="KW-1185">Reference proteome</keyword>
<name>A0A7X3IGC2_9BACL</name>